<evidence type="ECO:0000256" key="4">
    <source>
        <dbReference type="ARBA" id="ARBA00022827"/>
    </source>
</evidence>
<keyword evidence="3" id="KW-0285">Flavoprotein</keyword>
<comment type="cofactor">
    <cofactor evidence="1">
        <name>FAD</name>
        <dbReference type="ChEBI" id="CHEBI:57692"/>
    </cofactor>
</comment>
<evidence type="ECO:0000256" key="1">
    <source>
        <dbReference type="ARBA" id="ARBA00001974"/>
    </source>
</evidence>
<gene>
    <name evidence="6" type="ORF">CES85_2765</name>
</gene>
<dbReference type="PANTHER" id="PTHR11552:SF147">
    <property type="entry name" value="CHOLINE DEHYDROGENASE, MITOCHONDRIAL"/>
    <property type="match status" value="1"/>
</dbReference>
<dbReference type="InterPro" id="IPR036188">
    <property type="entry name" value="FAD/NAD-bd_sf"/>
</dbReference>
<organism evidence="6 7">
    <name type="scientific">Ochrobactrum quorumnocens</name>
    <dbReference type="NCBI Taxonomy" id="271865"/>
    <lineage>
        <taxon>Bacteria</taxon>
        <taxon>Pseudomonadati</taxon>
        <taxon>Pseudomonadota</taxon>
        <taxon>Alphaproteobacteria</taxon>
        <taxon>Hyphomicrobiales</taxon>
        <taxon>Brucellaceae</taxon>
        <taxon>Brucella/Ochrobactrum group</taxon>
        <taxon>Ochrobactrum</taxon>
    </lineage>
</organism>
<dbReference type="PANTHER" id="PTHR11552">
    <property type="entry name" value="GLUCOSE-METHANOL-CHOLINE GMC OXIDOREDUCTASE"/>
    <property type="match status" value="1"/>
</dbReference>
<comment type="similarity">
    <text evidence="2">Belongs to the GMC oxidoreductase family.</text>
</comment>
<dbReference type="EMBL" id="CP022605">
    <property type="protein sequence ID" value="ASV88730.1"/>
    <property type="molecule type" value="Genomic_DNA"/>
</dbReference>
<dbReference type="KEGG" id="och:CES85_2765"/>
<dbReference type="InterPro" id="IPR012132">
    <property type="entry name" value="GMC_OxRdtase"/>
</dbReference>
<evidence type="ECO:0000256" key="3">
    <source>
        <dbReference type="ARBA" id="ARBA00022630"/>
    </source>
</evidence>
<geneLocation type="plasmid" evidence="6 7">
    <name>unnamed1</name>
</geneLocation>
<dbReference type="PROSITE" id="PS00624">
    <property type="entry name" value="GMC_OXRED_2"/>
    <property type="match status" value="1"/>
</dbReference>
<evidence type="ECO:0000256" key="2">
    <source>
        <dbReference type="ARBA" id="ARBA00010790"/>
    </source>
</evidence>
<dbReference type="InterPro" id="IPR000172">
    <property type="entry name" value="GMC_OxRdtase_N"/>
</dbReference>
<protein>
    <submittedName>
        <fullName evidence="6">GMC oxidoreductase family protein</fullName>
    </submittedName>
</protein>
<dbReference type="Gene3D" id="3.50.50.60">
    <property type="entry name" value="FAD/NAD(P)-binding domain"/>
    <property type="match status" value="1"/>
</dbReference>
<evidence type="ECO:0000313" key="6">
    <source>
        <dbReference type="EMBL" id="ASV88730.1"/>
    </source>
</evidence>
<feature type="domain" description="Glucose-methanol-choline oxidoreductase N-terminal" evidence="5">
    <location>
        <begin position="42"/>
        <end position="56"/>
    </location>
</feature>
<reference evidence="6 7" key="1">
    <citation type="submission" date="2017-07" db="EMBL/GenBank/DDBJ databases">
        <title>Phylogenetic study on the rhizospheric bacterium Ochrobactrum sp. A44.</title>
        <authorList>
            <person name="Krzyzanowska D.M."/>
            <person name="Ossowicki A."/>
            <person name="Rajewska M."/>
            <person name="Maciag T."/>
            <person name="Kaczynski Z."/>
            <person name="Czerwicka M."/>
            <person name="Jafra S."/>
        </authorList>
    </citation>
    <scope>NUCLEOTIDE SEQUENCE [LARGE SCALE GENOMIC DNA]</scope>
    <source>
        <strain evidence="6 7">A44</strain>
        <plasmid evidence="6 7">unnamed1</plasmid>
    </source>
</reference>
<dbReference type="GO" id="GO:0050660">
    <property type="term" value="F:flavin adenine dinucleotide binding"/>
    <property type="evidence" value="ECO:0007669"/>
    <property type="project" value="InterPro"/>
</dbReference>
<dbReference type="GO" id="GO:0016614">
    <property type="term" value="F:oxidoreductase activity, acting on CH-OH group of donors"/>
    <property type="evidence" value="ECO:0007669"/>
    <property type="project" value="InterPro"/>
</dbReference>
<proteinExistence type="inferred from homology"/>
<dbReference type="SUPFAM" id="SSF51905">
    <property type="entry name" value="FAD/NAD(P)-binding domain"/>
    <property type="match status" value="1"/>
</dbReference>
<name>A0A248UQA0_9HYPH</name>
<dbReference type="Pfam" id="PF00732">
    <property type="entry name" value="GMC_oxred_N"/>
    <property type="match status" value="1"/>
</dbReference>
<dbReference type="AlphaFoldDB" id="A0A248UQA0"/>
<evidence type="ECO:0000259" key="5">
    <source>
        <dbReference type="PROSITE" id="PS00624"/>
    </source>
</evidence>
<evidence type="ECO:0000313" key="7">
    <source>
        <dbReference type="Proteomes" id="UP000215256"/>
    </source>
</evidence>
<sequence length="79" mass="8584">MITEAEVEQLELKDKRATGIRFRKNGNSCVATTKREIILSAGAINSPKILELSGIGNPEILNKLGIRPKHALFGVGENL</sequence>
<dbReference type="Proteomes" id="UP000215256">
    <property type="component" value="Plasmid unnamed1"/>
</dbReference>
<accession>A0A248UQA0</accession>
<keyword evidence="4" id="KW-0274">FAD</keyword>
<keyword evidence="6" id="KW-0614">Plasmid</keyword>